<keyword evidence="2" id="KW-1003">Cell membrane</keyword>
<evidence type="ECO:0000259" key="7">
    <source>
        <dbReference type="PROSITE" id="PS50850"/>
    </source>
</evidence>
<evidence type="ECO:0000256" key="3">
    <source>
        <dbReference type="ARBA" id="ARBA00022692"/>
    </source>
</evidence>
<protein>
    <submittedName>
        <fullName evidence="8">MFS transporter</fullName>
    </submittedName>
</protein>
<comment type="subcellular location">
    <subcellularLocation>
        <location evidence="1">Cell membrane</location>
        <topology evidence="1">Multi-pass membrane protein</topology>
    </subcellularLocation>
</comment>
<dbReference type="CDD" id="cd06174">
    <property type="entry name" value="MFS"/>
    <property type="match status" value="1"/>
</dbReference>
<feature type="transmembrane region" description="Helical" evidence="6">
    <location>
        <begin position="155"/>
        <end position="173"/>
    </location>
</feature>
<keyword evidence="4 6" id="KW-1133">Transmembrane helix</keyword>
<organism evidence="8 9">
    <name type="scientific">Arcanobacterium pinnipediorum</name>
    <dbReference type="NCBI Taxonomy" id="1503041"/>
    <lineage>
        <taxon>Bacteria</taxon>
        <taxon>Bacillati</taxon>
        <taxon>Actinomycetota</taxon>
        <taxon>Actinomycetes</taxon>
        <taxon>Actinomycetales</taxon>
        <taxon>Actinomycetaceae</taxon>
        <taxon>Arcanobacterium</taxon>
    </lineage>
</organism>
<feature type="transmembrane region" description="Helical" evidence="6">
    <location>
        <begin position="270"/>
        <end position="292"/>
    </location>
</feature>
<dbReference type="PROSITE" id="PS50850">
    <property type="entry name" value="MFS"/>
    <property type="match status" value="1"/>
</dbReference>
<evidence type="ECO:0000256" key="5">
    <source>
        <dbReference type="ARBA" id="ARBA00023136"/>
    </source>
</evidence>
<dbReference type="PANTHER" id="PTHR43124">
    <property type="entry name" value="PURINE EFFLUX PUMP PBUE"/>
    <property type="match status" value="1"/>
</dbReference>
<evidence type="ECO:0000256" key="6">
    <source>
        <dbReference type="SAM" id="Phobius"/>
    </source>
</evidence>
<evidence type="ECO:0000313" key="8">
    <source>
        <dbReference type="EMBL" id="USR79608.1"/>
    </source>
</evidence>
<dbReference type="Proteomes" id="UP001056109">
    <property type="component" value="Chromosome"/>
</dbReference>
<feature type="transmembrane region" description="Helical" evidence="6">
    <location>
        <begin position="299"/>
        <end position="321"/>
    </location>
</feature>
<dbReference type="InterPro" id="IPR050189">
    <property type="entry name" value="MFS_Efflux_Transporters"/>
</dbReference>
<dbReference type="RefSeq" id="WP_252673475.1">
    <property type="nucleotide sequence ID" value="NZ_CP099547.1"/>
</dbReference>
<evidence type="ECO:0000313" key="9">
    <source>
        <dbReference type="Proteomes" id="UP001056109"/>
    </source>
</evidence>
<keyword evidence="9" id="KW-1185">Reference proteome</keyword>
<feature type="transmembrane region" description="Helical" evidence="6">
    <location>
        <begin position="327"/>
        <end position="347"/>
    </location>
</feature>
<sequence length="430" mass="46299">MGFFRRNGFRTREQLTTFLTVVFSGQIIYSAFESFKIPFYQRLVEYYDLSDTQFGLLFTMLGVAVFFYIPGGWINNRFNARTVLMAGLAYRCVTALLMILAKPAFSIMLAITFTWGVVDAIFWPAVVKGVVLFSSKSHKGFALGTLTAFRAGGEAVLNGIMIGVMTIANGSLLVFRSGMVVYALLALPLIVLIYRYVPADPQNDGDVAPDAQTVSVSGQEALAGLVRTLKIPRVWLAGLAGMNVYWVYTTLIYTTPYFVRVFGMSAETAALYATINAAVLGLGGGILGGIVADRVFKSSALTLAVTLGGGGLFLCGLALLPGNKSNMIFALVLISAFVFLTMMAKGIQQAPVAELNLPNSIMGSAMSVNSFLAFACILWASTLNGAILDAFSTDPSTGFSIIFTAMAVVAFIGSALSWWLEVLNRRALRI</sequence>
<dbReference type="SUPFAM" id="SSF103473">
    <property type="entry name" value="MFS general substrate transporter"/>
    <property type="match status" value="1"/>
</dbReference>
<feature type="transmembrane region" description="Helical" evidence="6">
    <location>
        <begin position="368"/>
        <end position="387"/>
    </location>
</feature>
<feature type="domain" description="Major facilitator superfamily (MFS) profile" evidence="7">
    <location>
        <begin position="18"/>
        <end position="425"/>
    </location>
</feature>
<keyword evidence="3 6" id="KW-0812">Transmembrane</keyword>
<feature type="transmembrane region" description="Helical" evidence="6">
    <location>
        <begin position="399"/>
        <end position="420"/>
    </location>
</feature>
<gene>
    <name evidence="8" type="ORF">NG665_01025</name>
</gene>
<dbReference type="PANTHER" id="PTHR43124:SF3">
    <property type="entry name" value="CHLORAMPHENICOL EFFLUX PUMP RV0191"/>
    <property type="match status" value="1"/>
</dbReference>
<evidence type="ECO:0000256" key="2">
    <source>
        <dbReference type="ARBA" id="ARBA00022475"/>
    </source>
</evidence>
<accession>A0ABY5AHD6</accession>
<name>A0ABY5AHD6_9ACTO</name>
<feature type="transmembrane region" description="Helical" evidence="6">
    <location>
        <begin position="179"/>
        <end position="197"/>
    </location>
</feature>
<dbReference type="EMBL" id="CP099547">
    <property type="protein sequence ID" value="USR79608.1"/>
    <property type="molecule type" value="Genomic_DNA"/>
</dbReference>
<feature type="transmembrane region" description="Helical" evidence="6">
    <location>
        <begin position="234"/>
        <end position="258"/>
    </location>
</feature>
<proteinExistence type="predicted"/>
<dbReference type="Gene3D" id="1.20.1250.20">
    <property type="entry name" value="MFS general substrate transporter like domains"/>
    <property type="match status" value="2"/>
</dbReference>
<dbReference type="Pfam" id="PF07690">
    <property type="entry name" value="MFS_1"/>
    <property type="match status" value="1"/>
</dbReference>
<feature type="transmembrane region" description="Helical" evidence="6">
    <location>
        <begin position="107"/>
        <end position="134"/>
    </location>
</feature>
<evidence type="ECO:0000256" key="1">
    <source>
        <dbReference type="ARBA" id="ARBA00004651"/>
    </source>
</evidence>
<dbReference type="InterPro" id="IPR011701">
    <property type="entry name" value="MFS"/>
</dbReference>
<feature type="transmembrane region" description="Helical" evidence="6">
    <location>
        <begin position="52"/>
        <end position="70"/>
    </location>
</feature>
<keyword evidence="5 6" id="KW-0472">Membrane</keyword>
<feature type="transmembrane region" description="Helical" evidence="6">
    <location>
        <begin position="82"/>
        <end position="101"/>
    </location>
</feature>
<dbReference type="InterPro" id="IPR036259">
    <property type="entry name" value="MFS_trans_sf"/>
</dbReference>
<evidence type="ECO:0000256" key="4">
    <source>
        <dbReference type="ARBA" id="ARBA00022989"/>
    </source>
</evidence>
<dbReference type="InterPro" id="IPR020846">
    <property type="entry name" value="MFS_dom"/>
</dbReference>
<feature type="transmembrane region" description="Helical" evidence="6">
    <location>
        <begin position="15"/>
        <end position="32"/>
    </location>
</feature>
<reference evidence="8" key="1">
    <citation type="submission" date="2022-06" db="EMBL/GenBank/DDBJ databases">
        <title>Complete Genome Sequence of Arcanobacterium pinnipediorum strain DSM 28752 isolated from a harbour seal.</title>
        <authorList>
            <person name="Borowiak M."/>
            <person name="Kreitlow A."/>
            <person name="Alssahen M."/>
            <person name="Malorny B."/>
            <person name="Laemmler C."/>
            <person name="Prenger-Berninghoff E."/>
            <person name="Siebert U."/>
            <person name="Ploetz M."/>
            <person name="Abdulmawjood A."/>
        </authorList>
    </citation>
    <scope>NUCLEOTIDE SEQUENCE</scope>
    <source>
        <strain evidence="8">DSM 28752</strain>
    </source>
</reference>